<feature type="transmembrane region" description="Helical" evidence="2">
    <location>
        <begin position="141"/>
        <end position="159"/>
    </location>
</feature>
<feature type="region of interest" description="Disordered" evidence="1">
    <location>
        <begin position="401"/>
        <end position="423"/>
    </location>
</feature>
<sequence>MGHKVDWAGLPARIIEGTPAWALAVTAGAVLVTLLLVGYLTWSRLTARQAQRELHRRELLTLQAQGKPLPAEPLRMDPKPLLGGIAVSLYGLWGFARGTLDLPMFFAVGFVSMFDVLELRLFSLMYKSATRDQGWTPQLRLLQATAWAFVGASALANIAHAPNAVAAPFMALMPIGAAWVIELDLRRALAGKQVEETAQQGTKPGPFRLAGLLWRRLWAWGFRKSGLDVTDRADEMVRRARARDAADASYALRKALKEQERLEEVLQDAPVSRGKGKVSPERKQLTVLNRELEKKIRPKAQAALEMADTQDPEQGLQLMQRMAWLTRADDVALLDYGPDSPAMELLEELNIAANAEFIKSRKRAQEEEKKAADAEAASKEAVAEREVAEKRLEELKKALEEAGKEAEETARKAAEEREAEEKRLKALREERALLESSDATSAQLYQKTAEELEGLKNQLAGLQKERSQLGDSYAQLQKQAQEASEKALRLEGEHETLRVRLERLQDERTRFENEAREAAKKAQEARDEAEAAGKELARLQEELLAKRPVPARSGGVPKVRATLDADTKKQEDPTRAQVADIYRNLPEDKKALRGRSLAREIADASDGVLKMETVRKSHISDELLAEYDQRPGVPGPREEADAPQDTGQ</sequence>
<feature type="compositionally biased region" description="Basic and acidic residues" evidence="1">
    <location>
        <begin position="510"/>
        <end position="545"/>
    </location>
</feature>
<comment type="caution">
    <text evidence="3">The sequence shown here is derived from an EMBL/GenBank/DDBJ whole genome shotgun (WGS) entry which is preliminary data.</text>
</comment>
<keyword evidence="2" id="KW-0812">Transmembrane</keyword>
<feature type="region of interest" description="Disordered" evidence="1">
    <location>
        <begin position="619"/>
        <end position="648"/>
    </location>
</feature>
<name>A0A5N5VXN5_STRMB</name>
<feature type="compositionally biased region" description="Basic and acidic residues" evidence="1">
    <location>
        <begin position="561"/>
        <end position="574"/>
    </location>
</feature>
<dbReference type="AlphaFoldDB" id="A0A5N5VXN5"/>
<evidence type="ECO:0000313" key="3">
    <source>
        <dbReference type="EMBL" id="KAB7833547.1"/>
    </source>
</evidence>
<keyword evidence="2" id="KW-1133">Transmembrane helix</keyword>
<evidence type="ECO:0000313" key="4">
    <source>
        <dbReference type="Proteomes" id="UP000327000"/>
    </source>
</evidence>
<keyword evidence="2" id="KW-0472">Membrane</keyword>
<feature type="transmembrane region" description="Helical" evidence="2">
    <location>
        <begin position="80"/>
        <end position="96"/>
    </location>
</feature>
<feature type="transmembrane region" description="Helical" evidence="2">
    <location>
        <begin position="20"/>
        <end position="42"/>
    </location>
</feature>
<keyword evidence="4" id="KW-1185">Reference proteome</keyword>
<evidence type="ECO:0000256" key="2">
    <source>
        <dbReference type="SAM" id="Phobius"/>
    </source>
</evidence>
<dbReference type="OrthoDB" id="4333924at2"/>
<feature type="transmembrane region" description="Helical" evidence="2">
    <location>
        <begin position="102"/>
        <end position="121"/>
    </location>
</feature>
<dbReference type="EMBL" id="VOKX01000132">
    <property type="protein sequence ID" value="KAB7833547.1"/>
    <property type="molecule type" value="Genomic_DNA"/>
</dbReference>
<dbReference type="Proteomes" id="UP000327000">
    <property type="component" value="Unassembled WGS sequence"/>
</dbReference>
<evidence type="ECO:0008006" key="5">
    <source>
        <dbReference type="Google" id="ProtNLM"/>
    </source>
</evidence>
<protein>
    <recommendedName>
        <fullName evidence="5">DUF2637 domain-containing protein</fullName>
    </recommendedName>
</protein>
<gene>
    <name evidence="3" type="ORF">FRZ00_33420</name>
</gene>
<accession>A0A5N5VXN5</accession>
<reference evidence="3 4" key="1">
    <citation type="journal article" date="2019" name="Microb. Cell Fact.">
        <title>Exploring novel herbicidin analogues by transcriptional regulator overexpression and MS/MS molecular networking.</title>
        <authorList>
            <person name="Shi Y."/>
            <person name="Gu R."/>
            <person name="Li Y."/>
            <person name="Wang X."/>
            <person name="Ren W."/>
            <person name="Li X."/>
            <person name="Wang L."/>
            <person name="Xie Y."/>
            <person name="Hong B."/>
        </authorList>
    </citation>
    <scope>NUCLEOTIDE SEQUENCE [LARGE SCALE GENOMIC DNA]</scope>
    <source>
        <strain evidence="3 4">US-43</strain>
    </source>
</reference>
<evidence type="ECO:0000256" key="1">
    <source>
        <dbReference type="SAM" id="MobiDB-lite"/>
    </source>
</evidence>
<organism evidence="3 4">
    <name type="scientific">Streptomyces mobaraensis</name>
    <name type="common">Streptoverticillium mobaraense</name>
    <dbReference type="NCBI Taxonomy" id="35621"/>
    <lineage>
        <taxon>Bacteria</taxon>
        <taxon>Bacillati</taxon>
        <taxon>Actinomycetota</taxon>
        <taxon>Actinomycetes</taxon>
        <taxon>Kitasatosporales</taxon>
        <taxon>Streptomycetaceae</taxon>
        <taxon>Streptomyces</taxon>
    </lineage>
</organism>
<dbReference type="RefSeq" id="WP_152266101.1">
    <property type="nucleotide sequence ID" value="NZ_VOKX01000132.1"/>
</dbReference>
<feature type="region of interest" description="Disordered" evidence="1">
    <location>
        <begin position="510"/>
        <end position="579"/>
    </location>
</feature>
<proteinExistence type="predicted"/>